<dbReference type="Pfam" id="PF00756">
    <property type="entry name" value="Esterase"/>
    <property type="match status" value="1"/>
</dbReference>
<dbReference type="AlphaFoldDB" id="A0A3S9XEQ5"/>
<dbReference type="PANTHER" id="PTHR40841:SF2">
    <property type="entry name" value="SIDEROPHORE-DEGRADING ESTERASE (EUROFUNG)"/>
    <property type="match status" value="1"/>
</dbReference>
<dbReference type="KEGG" id="emo:DM558_09115"/>
<evidence type="ECO:0000256" key="2">
    <source>
        <dbReference type="ARBA" id="ARBA00022801"/>
    </source>
</evidence>
<protein>
    <submittedName>
        <fullName evidence="3">Alpha/beta hydrolase</fullName>
    </submittedName>
</protein>
<dbReference type="RefSeq" id="WP_127163621.1">
    <property type="nucleotide sequence ID" value="NZ_CP029822.1"/>
</dbReference>
<dbReference type="PANTHER" id="PTHR40841">
    <property type="entry name" value="SIDEROPHORE TRIACETYLFUSARININE C ESTERASE"/>
    <property type="match status" value="1"/>
</dbReference>
<dbReference type="EMBL" id="CP029822">
    <property type="protein sequence ID" value="AZS50929.1"/>
    <property type="molecule type" value="Genomic_DNA"/>
</dbReference>
<dbReference type="Gene3D" id="3.40.50.1820">
    <property type="entry name" value="alpha/beta hydrolase"/>
    <property type="match status" value="1"/>
</dbReference>
<accession>A0A3S9XEQ5</accession>
<dbReference type="GO" id="GO:0016788">
    <property type="term" value="F:hydrolase activity, acting on ester bonds"/>
    <property type="evidence" value="ECO:0007669"/>
    <property type="project" value="TreeGrafter"/>
</dbReference>
<dbReference type="InterPro" id="IPR000801">
    <property type="entry name" value="Esterase-like"/>
</dbReference>
<sequence>MDLNHLIRIKTPKISHFLLIMLFIIQPISSLSAKTTEIENSHIKQVMLQSKITHQSYALSIYTPNQPAPKKGFPILYLLDGHLTFPLAQKIADNLINENQIKPIIIVGIDYTEQSQWINLRAQDYTPPHNTTITNDPFIKGEANGGGAPLFLSFINKELKPFIEQNFHVNPKQQAIFGHSYGGLFTLYTRFTQPDSFQYYYAASPSIWWDNKVIMQTVDQFMRNTSPSSSIPKFIISVGSLEQTAPDNSPNERKQKLIKRKQVNNATVLANQLNSATPDKLLTAFIIFPDQNHGTVIPLAIEQALMHFFKKSH</sequence>
<comment type="similarity">
    <text evidence="1">Belongs to the esterase D family.</text>
</comment>
<evidence type="ECO:0000256" key="1">
    <source>
        <dbReference type="ARBA" id="ARBA00005622"/>
    </source>
</evidence>
<keyword evidence="2 3" id="KW-0378">Hydrolase</keyword>
<dbReference type="SUPFAM" id="SSF53474">
    <property type="entry name" value="alpha/beta-Hydrolases"/>
    <property type="match status" value="1"/>
</dbReference>
<organism evidence="3 4">
    <name type="scientific">Entomomonas moraniae</name>
    <dbReference type="NCBI Taxonomy" id="2213226"/>
    <lineage>
        <taxon>Bacteria</taxon>
        <taxon>Pseudomonadati</taxon>
        <taxon>Pseudomonadota</taxon>
        <taxon>Gammaproteobacteria</taxon>
        <taxon>Pseudomonadales</taxon>
        <taxon>Pseudomonadaceae</taxon>
        <taxon>Entomomonas</taxon>
    </lineage>
</organism>
<dbReference type="InterPro" id="IPR052558">
    <property type="entry name" value="Siderophore_Hydrolase_D"/>
</dbReference>
<name>A0A3S9XEQ5_9GAMM</name>
<gene>
    <name evidence="3" type="ORF">DM558_09115</name>
</gene>
<evidence type="ECO:0000313" key="3">
    <source>
        <dbReference type="EMBL" id="AZS50929.1"/>
    </source>
</evidence>
<dbReference type="InterPro" id="IPR029058">
    <property type="entry name" value="AB_hydrolase_fold"/>
</dbReference>
<proteinExistence type="inferred from homology"/>
<keyword evidence="4" id="KW-1185">Reference proteome</keyword>
<dbReference type="Proteomes" id="UP000273143">
    <property type="component" value="Chromosome"/>
</dbReference>
<evidence type="ECO:0000313" key="4">
    <source>
        <dbReference type="Proteomes" id="UP000273143"/>
    </source>
</evidence>
<reference evidence="4" key="1">
    <citation type="submission" date="2018-06" db="EMBL/GenBank/DDBJ databases">
        <title>Complete genome of Pseudomonas insecticola strain QZS01.</title>
        <authorList>
            <person name="Wang J."/>
            <person name="Su Q."/>
        </authorList>
    </citation>
    <scope>NUCLEOTIDE SEQUENCE [LARGE SCALE GENOMIC DNA]</scope>
    <source>
        <strain evidence="4">QZS01</strain>
    </source>
</reference>